<keyword evidence="2" id="KW-1185">Reference proteome</keyword>
<evidence type="ECO:0000313" key="2">
    <source>
        <dbReference type="Proteomes" id="UP001576780"/>
    </source>
</evidence>
<evidence type="ECO:0000313" key="1">
    <source>
        <dbReference type="EMBL" id="MFB2836543.1"/>
    </source>
</evidence>
<accession>A0ABV4WN70</accession>
<dbReference type="EMBL" id="JBHFNT010000158">
    <property type="protein sequence ID" value="MFB2836543.1"/>
    <property type="molecule type" value="Genomic_DNA"/>
</dbReference>
<dbReference type="InterPro" id="IPR020378">
    <property type="entry name" value="DUF4186"/>
</dbReference>
<organism evidence="1 2">
    <name type="scientific">Floridaenema evergladense BLCC-F167</name>
    <dbReference type="NCBI Taxonomy" id="3153639"/>
    <lineage>
        <taxon>Bacteria</taxon>
        <taxon>Bacillati</taxon>
        <taxon>Cyanobacteriota</taxon>
        <taxon>Cyanophyceae</taxon>
        <taxon>Oscillatoriophycideae</taxon>
        <taxon>Aerosakkonematales</taxon>
        <taxon>Aerosakkonemataceae</taxon>
        <taxon>Floridanema</taxon>
        <taxon>Floridanema evergladense</taxon>
    </lineage>
</organism>
<gene>
    <name evidence="1" type="ORF">ACE1CA_18580</name>
</gene>
<proteinExistence type="predicted"/>
<dbReference type="RefSeq" id="WP_413278923.1">
    <property type="nucleotide sequence ID" value="NZ_JBHFNT010000158.1"/>
</dbReference>
<name>A0ABV4WN70_9CYAN</name>
<dbReference type="Pfam" id="PF13811">
    <property type="entry name" value="DUF4186"/>
    <property type="match status" value="1"/>
</dbReference>
<dbReference type="Proteomes" id="UP001576780">
    <property type="component" value="Unassembled WGS sequence"/>
</dbReference>
<reference evidence="1 2" key="1">
    <citation type="submission" date="2024-09" db="EMBL/GenBank/DDBJ databases">
        <title>Floridaenema gen nov. (Aerosakkonemataceae, Aerosakkonematales ord. nov., Cyanobacteria) from benthic tropical and subtropical fresh waters, with the description of four new species.</title>
        <authorList>
            <person name="Moretto J.A."/>
            <person name="Berthold D.E."/>
            <person name="Lefler F.W."/>
            <person name="Huang I.-S."/>
            <person name="Laughinghouse H. IV."/>
        </authorList>
    </citation>
    <scope>NUCLEOTIDE SEQUENCE [LARGE SCALE GENOMIC DNA]</scope>
    <source>
        <strain evidence="1 2">BLCC-F167</strain>
    </source>
</reference>
<sequence>MTQSPTIQLAPLKIKCTSTDCDNGLHCFKQNRKKKVANPFGQCRSCGTDLVDWNRVQKRDLSDVNYTFYALKHELIRHHFWHVEIDQKAINHARRKGKSGMRVAAQNRIRKSVGSAQHPCEGRQTPKENSGNGIFYAQHATACCCRKCMEYWHNIPLGRELTEQEIGYFTNLVMLYIEERLPILTEHGEKVPRLKPLRLENLSTEDEGGKSFDGN</sequence>
<protein>
    <submittedName>
        <fullName evidence="1">DUF4186 family protein</fullName>
    </submittedName>
</protein>
<comment type="caution">
    <text evidence="1">The sequence shown here is derived from an EMBL/GenBank/DDBJ whole genome shotgun (WGS) entry which is preliminary data.</text>
</comment>